<feature type="transmembrane region" description="Helical" evidence="7">
    <location>
        <begin position="68"/>
        <end position="90"/>
    </location>
</feature>
<evidence type="ECO:0000256" key="2">
    <source>
        <dbReference type="ARBA" id="ARBA00007977"/>
    </source>
</evidence>
<gene>
    <name evidence="8" type="ORF">AUP44_02200</name>
</gene>
<organism evidence="8 9">
    <name type="scientific">Tistrella mobilis</name>
    <dbReference type="NCBI Taxonomy" id="171437"/>
    <lineage>
        <taxon>Bacteria</taxon>
        <taxon>Pseudomonadati</taxon>
        <taxon>Pseudomonadota</taxon>
        <taxon>Alphaproteobacteria</taxon>
        <taxon>Geminicoccales</taxon>
        <taxon>Geminicoccaceae</taxon>
        <taxon>Tistrella</taxon>
    </lineage>
</organism>
<keyword evidence="3" id="KW-1003">Cell membrane</keyword>
<evidence type="ECO:0000313" key="9">
    <source>
        <dbReference type="Proteomes" id="UP000075787"/>
    </source>
</evidence>
<dbReference type="Pfam" id="PF03601">
    <property type="entry name" value="Cons_hypoth698"/>
    <property type="match status" value="1"/>
</dbReference>
<evidence type="ECO:0000256" key="5">
    <source>
        <dbReference type="ARBA" id="ARBA00022989"/>
    </source>
</evidence>
<feature type="transmembrane region" description="Helical" evidence="7">
    <location>
        <begin position="162"/>
        <end position="183"/>
    </location>
</feature>
<dbReference type="PANTHER" id="PTHR30106:SF2">
    <property type="entry name" value="UPF0324 INNER MEMBRANE PROTEIN YEIH"/>
    <property type="match status" value="1"/>
</dbReference>
<sequence>MASLPTTETAGALPRLAAKLPGLALAGVIGGAAILMVRASGMQAVSPVLVAIGLGLVLRAVIGRAPAVAAPGLAVASKPLMRLGVALLGLQVTAGDILGLGLDGILAALAALGVTLSLARPLGRLVGVEPRLATVIGGGTAICGASAAAAVGSAVRARDDEIAYAVGVVTLFGTAVMALWPLLGTALGLDDRSYGLWIGASVHEVAQVVAAGFQHGTAAGEVSVIAKLARVAMLAPVVGLLVWAADRAARRGDHAIEDAEAAAAKVPVPWFAVGFVVLAGLNSLGVVPEEVRHVSAAATPIMLTVALAAIGFGTDLGKVKARGIRPVILGLMLTLVVGAVPLAVVSVLG</sequence>
<feature type="transmembrane region" description="Helical" evidence="7">
    <location>
        <begin position="44"/>
        <end position="62"/>
    </location>
</feature>
<evidence type="ECO:0008006" key="10">
    <source>
        <dbReference type="Google" id="ProtNLM"/>
    </source>
</evidence>
<feature type="transmembrane region" description="Helical" evidence="7">
    <location>
        <begin position="326"/>
        <end position="348"/>
    </location>
</feature>
<feature type="transmembrane region" description="Helical" evidence="7">
    <location>
        <begin position="20"/>
        <end position="37"/>
    </location>
</feature>
<feature type="transmembrane region" description="Helical" evidence="7">
    <location>
        <begin position="293"/>
        <end position="314"/>
    </location>
</feature>
<comment type="similarity">
    <text evidence="2">Belongs to the UPF0324 family.</text>
</comment>
<comment type="caution">
    <text evidence="8">The sequence shown here is derived from an EMBL/GenBank/DDBJ whole genome shotgun (WGS) entry which is preliminary data.</text>
</comment>
<dbReference type="EMBL" id="LPZR01000013">
    <property type="protein sequence ID" value="KYO57580.1"/>
    <property type="molecule type" value="Genomic_DNA"/>
</dbReference>
<evidence type="ECO:0000313" key="8">
    <source>
        <dbReference type="EMBL" id="KYO57580.1"/>
    </source>
</evidence>
<dbReference type="GeneID" id="97241618"/>
<proteinExistence type="inferred from homology"/>
<feature type="transmembrane region" description="Helical" evidence="7">
    <location>
        <begin position="266"/>
        <end position="287"/>
    </location>
</feature>
<name>A0A162LYJ6_9PROT</name>
<evidence type="ECO:0000256" key="7">
    <source>
        <dbReference type="SAM" id="Phobius"/>
    </source>
</evidence>
<evidence type="ECO:0000256" key="1">
    <source>
        <dbReference type="ARBA" id="ARBA00004651"/>
    </source>
</evidence>
<dbReference type="PANTHER" id="PTHR30106">
    <property type="entry name" value="INNER MEMBRANE PROTEIN YEIH-RELATED"/>
    <property type="match status" value="1"/>
</dbReference>
<keyword evidence="4 7" id="KW-0812">Transmembrane</keyword>
<evidence type="ECO:0000256" key="3">
    <source>
        <dbReference type="ARBA" id="ARBA00022475"/>
    </source>
</evidence>
<feature type="transmembrane region" description="Helical" evidence="7">
    <location>
        <begin position="97"/>
        <end position="119"/>
    </location>
</feature>
<reference evidence="8 9" key="1">
    <citation type="submission" date="2015-12" db="EMBL/GenBank/DDBJ databases">
        <title>Genome sequence of Tistrella mobilis MCCC 1A02139.</title>
        <authorList>
            <person name="Lu L."/>
            <person name="Lai Q."/>
            <person name="Shao Z."/>
            <person name="Qian P."/>
        </authorList>
    </citation>
    <scope>NUCLEOTIDE SEQUENCE [LARGE SCALE GENOMIC DNA]</scope>
    <source>
        <strain evidence="8 9">MCCC 1A02139</strain>
    </source>
</reference>
<dbReference type="RefSeq" id="WP_062761398.1">
    <property type="nucleotide sequence ID" value="NZ_CP121045.1"/>
</dbReference>
<dbReference type="OrthoDB" id="5393513at2"/>
<accession>A0A162LYJ6</accession>
<feature type="transmembrane region" description="Helical" evidence="7">
    <location>
        <begin position="224"/>
        <end position="245"/>
    </location>
</feature>
<feature type="transmembrane region" description="Helical" evidence="7">
    <location>
        <begin position="131"/>
        <end position="155"/>
    </location>
</feature>
<dbReference type="GO" id="GO:0005886">
    <property type="term" value="C:plasma membrane"/>
    <property type="evidence" value="ECO:0007669"/>
    <property type="project" value="UniProtKB-SubCell"/>
</dbReference>
<protein>
    <recommendedName>
        <fullName evidence="10">Sulfate exporter family transporter</fullName>
    </recommendedName>
</protein>
<comment type="subcellular location">
    <subcellularLocation>
        <location evidence="1">Cell membrane</location>
        <topology evidence="1">Multi-pass membrane protein</topology>
    </subcellularLocation>
</comment>
<dbReference type="Proteomes" id="UP000075787">
    <property type="component" value="Unassembled WGS sequence"/>
</dbReference>
<dbReference type="InterPro" id="IPR018383">
    <property type="entry name" value="UPF0324_pro"/>
</dbReference>
<evidence type="ECO:0000256" key="4">
    <source>
        <dbReference type="ARBA" id="ARBA00022692"/>
    </source>
</evidence>
<keyword evidence="6 7" id="KW-0472">Membrane</keyword>
<dbReference type="AlphaFoldDB" id="A0A162LYJ6"/>
<keyword evidence="5 7" id="KW-1133">Transmembrane helix</keyword>
<evidence type="ECO:0000256" key="6">
    <source>
        <dbReference type="ARBA" id="ARBA00023136"/>
    </source>
</evidence>